<gene>
    <name evidence="1" type="ORF">A1O5_12199</name>
</gene>
<comment type="caution">
    <text evidence="1">The sequence shown here is derived from an EMBL/GenBank/DDBJ whole genome shotgun (WGS) entry which is preliminary data.</text>
</comment>
<keyword evidence="2" id="KW-1185">Reference proteome</keyword>
<dbReference type="RefSeq" id="XP_007750958.1">
    <property type="nucleotide sequence ID" value="XM_007752768.1"/>
</dbReference>
<accession>W9VUQ5</accession>
<evidence type="ECO:0000313" key="2">
    <source>
        <dbReference type="Proteomes" id="UP000019471"/>
    </source>
</evidence>
<dbReference type="AlphaFoldDB" id="W9VUQ5"/>
<name>W9VUQ5_9EURO</name>
<dbReference type="GeneID" id="19196885"/>
<dbReference type="HOGENOM" id="CLU_2654299_0_0_1"/>
<reference evidence="1 2" key="1">
    <citation type="submission" date="2013-03" db="EMBL/GenBank/DDBJ databases">
        <title>The Genome Sequence of Cladophialophora psammophila CBS 110553.</title>
        <authorList>
            <consortium name="The Broad Institute Genomics Platform"/>
            <person name="Cuomo C."/>
            <person name="de Hoog S."/>
            <person name="Gorbushina A."/>
            <person name="Walker B."/>
            <person name="Young S.K."/>
            <person name="Zeng Q."/>
            <person name="Gargeya S."/>
            <person name="Fitzgerald M."/>
            <person name="Haas B."/>
            <person name="Abouelleil A."/>
            <person name="Allen A.W."/>
            <person name="Alvarado L."/>
            <person name="Arachchi H.M."/>
            <person name="Berlin A.M."/>
            <person name="Chapman S.B."/>
            <person name="Gainer-Dewar J."/>
            <person name="Goldberg J."/>
            <person name="Griggs A."/>
            <person name="Gujja S."/>
            <person name="Hansen M."/>
            <person name="Howarth C."/>
            <person name="Imamovic A."/>
            <person name="Ireland A."/>
            <person name="Larimer J."/>
            <person name="McCowan C."/>
            <person name="Murphy C."/>
            <person name="Pearson M."/>
            <person name="Poon T.W."/>
            <person name="Priest M."/>
            <person name="Roberts A."/>
            <person name="Saif S."/>
            <person name="Shea T."/>
            <person name="Sisk P."/>
            <person name="Sykes S."/>
            <person name="Wortman J."/>
            <person name="Nusbaum C."/>
            <person name="Birren B."/>
        </authorList>
    </citation>
    <scope>NUCLEOTIDE SEQUENCE [LARGE SCALE GENOMIC DNA]</scope>
    <source>
        <strain evidence="1 2">CBS 110553</strain>
    </source>
</reference>
<organism evidence="1 2">
    <name type="scientific">Cladophialophora psammophila CBS 110553</name>
    <dbReference type="NCBI Taxonomy" id="1182543"/>
    <lineage>
        <taxon>Eukaryota</taxon>
        <taxon>Fungi</taxon>
        <taxon>Dikarya</taxon>
        <taxon>Ascomycota</taxon>
        <taxon>Pezizomycotina</taxon>
        <taxon>Eurotiomycetes</taxon>
        <taxon>Chaetothyriomycetidae</taxon>
        <taxon>Chaetothyriales</taxon>
        <taxon>Herpotrichiellaceae</taxon>
        <taxon>Cladophialophora</taxon>
    </lineage>
</organism>
<proteinExistence type="predicted"/>
<dbReference type="Proteomes" id="UP000019471">
    <property type="component" value="Unassembled WGS sequence"/>
</dbReference>
<protein>
    <submittedName>
        <fullName evidence="1">Uncharacterized protein</fullName>
    </submittedName>
</protein>
<evidence type="ECO:0000313" key="1">
    <source>
        <dbReference type="EMBL" id="EXJ59318.1"/>
    </source>
</evidence>
<sequence length="76" mass="8335">MAEIPGIDLARADVAQVAKQWLEGRDSGDDPYECDDDAQEPLSNFFPGSIVGSILLTTRNFAVANRFASERNDAIY</sequence>
<dbReference type="EMBL" id="AMGX01000032">
    <property type="protein sequence ID" value="EXJ59318.1"/>
    <property type="molecule type" value="Genomic_DNA"/>
</dbReference>